<dbReference type="KEGG" id="vg:80539675"/>
<dbReference type="Pfam" id="PF00974">
    <property type="entry name" value="Rhabdo_glycop_FD"/>
    <property type="match status" value="1"/>
</dbReference>
<gene>
    <name evidence="12" type="primary">G</name>
</gene>
<evidence type="ECO:0000313" key="12">
    <source>
        <dbReference type="EMBL" id="UAU42864.1"/>
    </source>
</evidence>
<evidence type="ECO:0000256" key="2">
    <source>
        <dbReference type="ARBA" id="ARBA00022692"/>
    </source>
</evidence>
<evidence type="ECO:0000259" key="10">
    <source>
        <dbReference type="Pfam" id="PF00974"/>
    </source>
</evidence>
<evidence type="ECO:0000313" key="13">
    <source>
        <dbReference type="Proteomes" id="UP000830428"/>
    </source>
</evidence>
<accession>A0AAE9BMP9</accession>
<dbReference type="GeneID" id="80539675"/>
<evidence type="ECO:0000256" key="8">
    <source>
        <dbReference type="ARBA" id="ARBA00023180"/>
    </source>
</evidence>
<dbReference type="GO" id="GO:0055036">
    <property type="term" value="C:virion membrane"/>
    <property type="evidence" value="ECO:0007669"/>
    <property type="project" value="UniProtKB-SubCell"/>
</dbReference>
<dbReference type="InterPro" id="IPR001903">
    <property type="entry name" value="Rhabdo_glycop_FD"/>
</dbReference>
<keyword evidence="7 9" id="KW-0472">Membrane</keyword>
<feature type="domain" description="Spike glycoprotein G central" evidence="11">
    <location>
        <begin position="327"/>
        <end position="445"/>
    </location>
</feature>
<keyword evidence="13" id="KW-1185">Reference proteome</keyword>
<reference evidence="12" key="1">
    <citation type="journal article" date="2021" name="Viruses">
        <title>Genome Characterization of Bird-Related Rhabdoviruses Circulating in Africa.</title>
        <authorList>
            <person name="Luo D.-S."/>
            <person name="Zhou Z.-J."/>
            <person name="Ge X.-Y."/>
            <person name="Bourhy H."/>
            <person name="Shi Z.-L."/>
            <person name="Grandadam M."/>
            <person name="Dacheux L."/>
        </authorList>
    </citation>
    <scope>NUCLEOTIDE SEQUENCE</scope>
    <source>
        <strain evidence="12">0410RCA</strain>
    </source>
</reference>
<comment type="subcellular location">
    <subcellularLocation>
        <location evidence="1">Virion membrane</location>
        <topology evidence="1">Single-pass type I membrane protein</topology>
    </subcellularLocation>
</comment>
<reference evidence="12" key="2">
    <citation type="submission" date="2021-01" db="EMBL/GenBank/DDBJ databases">
        <authorList>
            <person name="Luo D."/>
            <person name="Zhou Z."/>
            <person name="Ge X."/>
            <person name="Shi Z."/>
            <person name="Bourhy H."/>
            <person name="Marc G."/>
            <person name="Dacheux L."/>
        </authorList>
    </citation>
    <scope>NUCLEOTIDE SEQUENCE</scope>
    <source>
        <strain evidence="12">0410RCA</strain>
    </source>
</reference>
<dbReference type="Pfam" id="PF24833">
    <property type="entry name" value="Rhabdo_glycop_CD"/>
    <property type="match status" value="1"/>
</dbReference>
<evidence type="ECO:0000259" key="11">
    <source>
        <dbReference type="Pfam" id="PF24833"/>
    </source>
</evidence>
<organism evidence="12 13">
    <name type="scientific">Nasoule virus</name>
    <dbReference type="NCBI Taxonomy" id="864695"/>
    <lineage>
        <taxon>Viruses</taxon>
        <taxon>Riboviria</taxon>
        <taxon>Orthornavirae</taxon>
        <taxon>Negarnaviricota</taxon>
        <taxon>Haploviricotina</taxon>
        <taxon>Monjiviricetes</taxon>
        <taxon>Mononegavirales</taxon>
        <taxon>Rhabdoviridae</taxon>
        <taxon>Alpharhabdovirinae</taxon>
        <taxon>Sunrhavirus</taxon>
        <taxon>Sunrhavirus nasoule</taxon>
    </lineage>
</organism>
<evidence type="ECO:0000256" key="3">
    <source>
        <dbReference type="ARBA" id="ARBA00022729"/>
    </source>
</evidence>
<keyword evidence="4" id="KW-0946">Virion</keyword>
<evidence type="ECO:0000256" key="5">
    <source>
        <dbReference type="ARBA" id="ARBA00022879"/>
    </source>
</evidence>
<feature type="domain" description="Spike glycoprotein fusion" evidence="10">
    <location>
        <begin position="67"/>
        <end position="158"/>
    </location>
</feature>
<dbReference type="SUPFAM" id="SSF161008">
    <property type="entry name" value="Viral glycoprotein ectodomain-like"/>
    <property type="match status" value="2"/>
</dbReference>
<keyword evidence="5" id="KW-0261">Viral envelope protein</keyword>
<protein>
    <submittedName>
        <fullName evidence="12">Glycoprotein</fullName>
    </submittedName>
</protein>
<proteinExistence type="predicted"/>
<evidence type="ECO:0000256" key="4">
    <source>
        <dbReference type="ARBA" id="ARBA00022844"/>
    </source>
</evidence>
<sequence length="548" mass="63298">MDCLILFCLLTLTSGLEHMYFPTSMSTDFKPVPISRLNCPYDIDDTRFNESEAIPGKLLVTNTAKLPGLLCYRHKLISRCSENFFGHQTYSHQVDHLLINEADSLEVIENDARMPDVTCKWMSDVEAERVVTLCDNLDIEYDVSMEIGLHPTLGSFKCSSEKCSVDQFHVFKPSNKSDVIKSYTPVSLEFESRDGVISQDSMVKSDLFPKTSLRKACVTMESKGKKDKLKLITSNGLLIEIDEEFNVDRSSYGTWSKSSVHDPHTEEEVKHFVAKKFDDKGVWGQVMFDGNGKARVKVNRWTDKHLRTFHKLLFDLRICQKNDYDRVKVPTLDYNRKMTEMYVESKLDQYECKRKLYDIATSNIITHADLGLLAQNHEGVGPVYHIYKQDVTVGFGRYERLIWDPKGDELGYTEKDGKKSRVKCPEWVPDEVDQNVRWCVNGIMNRGDSYYHPIFGGDDIEDLKKSFEEINLRPVTHISLVMKDRNSTSWSDYYKLKESTDFRGLTEVTNWFSTIGMEFKLYFLGGLTICISVLLLLSCCRRRPDYRY</sequence>
<keyword evidence="2 9" id="KW-0812">Transmembrane</keyword>
<dbReference type="EMBL" id="MW491755">
    <property type="protein sequence ID" value="UAU42864.1"/>
    <property type="molecule type" value="Viral_cRNA"/>
</dbReference>
<dbReference type="RefSeq" id="YP_010801001.1">
    <property type="nucleotide sequence ID" value="NC_076933.1"/>
</dbReference>
<evidence type="ECO:0000256" key="1">
    <source>
        <dbReference type="ARBA" id="ARBA00004563"/>
    </source>
</evidence>
<evidence type="ECO:0000256" key="9">
    <source>
        <dbReference type="SAM" id="Phobius"/>
    </source>
</evidence>
<evidence type="ECO:0000256" key="6">
    <source>
        <dbReference type="ARBA" id="ARBA00022989"/>
    </source>
</evidence>
<evidence type="ECO:0000256" key="7">
    <source>
        <dbReference type="ARBA" id="ARBA00023136"/>
    </source>
</evidence>
<dbReference type="InterPro" id="IPR055447">
    <property type="entry name" value="Rhabdo_glycop_CD"/>
</dbReference>
<dbReference type="GO" id="GO:0019031">
    <property type="term" value="C:viral envelope"/>
    <property type="evidence" value="ECO:0007669"/>
    <property type="project" value="UniProtKB-KW"/>
</dbReference>
<keyword evidence="6 9" id="KW-1133">Transmembrane helix</keyword>
<keyword evidence="8" id="KW-0325">Glycoprotein</keyword>
<name>A0AAE9BMP9_9RHAB</name>
<dbReference type="Proteomes" id="UP000830428">
    <property type="component" value="Segment"/>
</dbReference>
<keyword evidence="3" id="KW-0732">Signal</keyword>
<feature type="transmembrane region" description="Helical" evidence="9">
    <location>
        <begin position="521"/>
        <end position="540"/>
    </location>
</feature>